<keyword evidence="4" id="KW-0378">Hydrolase</keyword>
<dbReference type="InterPro" id="IPR027417">
    <property type="entry name" value="P-loop_NTPase"/>
</dbReference>
<evidence type="ECO:0000259" key="2">
    <source>
        <dbReference type="SMART" id="SM00487"/>
    </source>
</evidence>
<feature type="domain" description="Helicase ATP-binding" evidence="2">
    <location>
        <begin position="19"/>
        <end position="317"/>
    </location>
</feature>
<dbReference type="SMART" id="SM00491">
    <property type="entry name" value="HELICc2"/>
    <property type="match status" value="1"/>
</dbReference>
<dbReference type="eggNOG" id="COG1111">
    <property type="taxonomic scope" value="Bacteria"/>
</dbReference>
<gene>
    <name evidence="4" type="ordered locus">Caci_4050</name>
</gene>
<evidence type="ECO:0000256" key="1">
    <source>
        <dbReference type="SAM" id="MobiDB-lite"/>
    </source>
</evidence>
<dbReference type="GO" id="GO:0005524">
    <property type="term" value="F:ATP binding"/>
    <property type="evidence" value="ECO:0007669"/>
    <property type="project" value="InterPro"/>
</dbReference>
<keyword evidence="4" id="KW-0347">Helicase</keyword>
<dbReference type="InterPro" id="IPR006555">
    <property type="entry name" value="ATP-dep_Helicase_C"/>
</dbReference>
<dbReference type="RefSeq" id="WP_015792644.1">
    <property type="nucleotide sequence ID" value="NC_013131.1"/>
</dbReference>
<evidence type="ECO:0000259" key="3">
    <source>
        <dbReference type="SMART" id="SM00491"/>
    </source>
</evidence>
<dbReference type="InParanoid" id="C7QG70"/>
<reference evidence="4 5" key="1">
    <citation type="journal article" date="2009" name="Stand. Genomic Sci.">
        <title>Complete genome sequence of Catenulispora acidiphila type strain (ID 139908).</title>
        <authorList>
            <person name="Copeland A."/>
            <person name="Lapidus A."/>
            <person name="Glavina Del Rio T."/>
            <person name="Nolan M."/>
            <person name="Lucas S."/>
            <person name="Chen F."/>
            <person name="Tice H."/>
            <person name="Cheng J.F."/>
            <person name="Bruce D."/>
            <person name="Goodwin L."/>
            <person name="Pitluck S."/>
            <person name="Mikhailova N."/>
            <person name="Pati A."/>
            <person name="Ivanova N."/>
            <person name="Mavromatis K."/>
            <person name="Chen A."/>
            <person name="Palaniappan K."/>
            <person name="Chain P."/>
            <person name="Land M."/>
            <person name="Hauser L."/>
            <person name="Chang Y.J."/>
            <person name="Jeffries C.D."/>
            <person name="Chertkov O."/>
            <person name="Brettin T."/>
            <person name="Detter J.C."/>
            <person name="Han C."/>
            <person name="Ali Z."/>
            <person name="Tindall B.J."/>
            <person name="Goker M."/>
            <person name="Bristow J."/>
            <person name="Eisen J.A."/>
            <person name="Markowitz V."/>
            <person name="Hugenholtz P."/>
            <person name="Kyrpides N.C."/>
            <person name="Klenk H.P."/>
        </authorList>
    </citation>
    <scope>NUCLEOTIDE SEQUENCE [LARGE SCALE GENOMIC DNA]</scope>
    <source>
        <strain evidence="5">DSM 44928 / JCM 14897 / NBRC 102108 / NRRL B-24433 / ID139908</strain>
    </source>
</reference>
<sequence length="857" mass="92658">MAPLDVDFEARLAAFASSKFTKLRTGQRLVLQEYAATHTATRDLAVEMPTGDGKTLVALLVADLALDEGKSVAYLAGTRQLAAHVQREADALGLDTVRFSGGQYGGQALDDYHQAQAIAVMNYWVYFNGKPVPQPADLVIFDDAHLAEQPLTGMYTLRIPNDDGEGGALYEALCDLVLAHTDSYSSLRAMRDGTALPGTVPELIAFNDWAAIANVAAGVIQSSPFTSGKEATYAWKQVRDRLPRCGVLVGPSTLEIRPYHPPTSLNPWYSKAKQRLYLSATLGTMDDLQRRIGGKQIARLQTAEPTPAASTGRRRLVLNPSSARSLDPEVFDFALSQVPAAGGRTAWLCASHNEADAIESRLRGLGGAVFSLRGGRDEVLEAWRAAPSGHLVTAGRYDGLDLAEDLCRLVVLPTVPQASSEFERFAVAYLGDASFMRHRVGQRITQALGRANRTPTDRALYLALDPAFAHLLADPIVRRSITPDAEPVVREALARHGEGWAGARAACEEFWDPQSDSSADDGGTGAGPRKRRPGRAAGGAAEVHSADNETTASAELWLGGHSAAANAAKAAAAELAAAGESENAAFWRYIEAHAHFDRGRPQDLAQAHGALREAIAAGPHTAWFRRLARTADELDGRKPTTQPGLDDLFLVWDEWVRESGASAIERQLNAARALMTGNHDQQCEALVALARLCGVHGNRPPKTEQSATDCRWLWTVPKGGERRVWEVKTGRPEKIPRGDVNQLLGQIEVERKRAPKTHVTGCLLSPVLEVEEAAAEASRDSITLLHHGAAVQLFDLLADRFRRYVALWEDGRGEARGSARIGVEPLLPTHGWLERLLAPSNGRIVIAANIAELFGHS</sequence>
<feature type="region of interest" description="Disordered" evidence="1">
    <location>
        <begin position="512"/>
        <end position="549"/>
    </location>
</feature>
<keyword evidence="5" id="KW-1185">Reference proteome</keyword>
<protein>
    <submittedName>
        <fullName evidence="4">DEAD-like helicase</fullName>
    </submittedName>
</protein>
<dbReference type="InterPro" id="IPR011545">
    <property type="entry name" value="DEAD/DEAH_box_helicase_dom"/>
</dbReference>
<name>C7QG70_CATAD</name>
<dbReference type="eggNOG" id="COG1199">
    <property type="taxonomic scope" value="Bacteria"/>
</dbReference>
<dbReference type="InterPro" id="IPR014001">
    <property type="entry name" value="Helicase_ATP-bd"/>
</dbReference>
<dbReference type="GO" id="GO:0003676">
    <property type="term" value="F:nucleic acid binding"/>
    <property type="evidence" value="ECO:0007669"/>
    <property type="project" value="InterPro"/>
</dbReference>
<dbReference type="EMBL" id="CP001700">
    <property type="protein sequence ID" value="ACU72915.1"/>
    <property type="molecule type" value="Genomic_DNA"/>
</dbReference>
<evidence type="ECO:0000313" key="4">
    <source>
        <dbReference type="EMBL" id="ACU72915.1"/>
    </source>
</evidence>
<dbReference type="Gene3D" id="3.40.50.300">
    <property type="entry name" value="P-loop containing nucleotide triphosphate hydrolases"/>
    <property type="match status" value="2"/>
</dbReference>
<dbReference type="GO" id="GO:0004386">
    <property type="term" value="F:helicase activity"/>
    <property type="evidence" value="ECO:0007669"/>
    <property type="project" value="UniProtKB-KW"/>
</dbReference>
<dbReference type="OrthoDB" id="366844at2"/>
<dbReference type="AlphaFoldDB" id="C7QG70"/>
<dbReference type="HOGENOM" id="CLU_333367_0_0_11"/>
<keyword evidence="4" id="KW-0547">Nucleotide-binding</keyword>
<proteinExistence type="predicted"/>
<dbReference type="STRING" id="479433.Caci_4050"/>
<dbReference type="GO" id="GO:0006139">
    <property type="term" value="P:nucleobase-containing compound metabolic process"/>
    <property type="evidence" value="ECO:0007669"/>
    <property type="project" value="InterPro"/>
</dbReference>
<evidence type="ECO:0000313" key="5">
    <source>
        <dbReference type="Proteomes" id="UP000000851"/>
    </source>
</evidence>
<dbReference type="SMART" id="SM00487">
    <property type="entry name" value="DEXDc"/>
    <property type="match status" value="1"/>
</dbReference>
<dbReference type="KEGG" id="cai:Caci_4050"/>
<organism evidence="4 5">
    <name type="scientific">Catenulispora acidiphila (strain DSM 44928 / JCM 14897 / NBRC 102108 / NRRL B-24433 / ID139908)</name>
    <dbReference type="NCBI Taxonomy" id="479433"/>
    <lineage>
        <taxon>Bacteria</taxon>
        <taxon>Bacillati</taxon>
        <taxon>Actinomycetota</taxon>
        <taxon>Actinomycetes</taxon>
        <taxon>Catenulisporales</taxon>
        <taxon>Catenulisporaceae</taxon>
        <taxon>Catenulispora</taxon>
    </lineage>
</organism>
<accession>C7QG70</accession>
<dbReference type="GO" id="GO:0016818">
    <property type="term" value="F:hydrolase activity, acting on acid anhydrides, in phosphorus-containing anhydrides"/>
    <property type="evidence" value="ECO:0007669"/>
    <property type="project" value="InterPro"/>
</dbReference>
<dbReference type="Proteomes" id="UP000000851">
    <property type="component" value="Chromosome"/>
</dbReference>
<keyword evidence="4" id="KW-0067">ATP-binding</keyword>
<dbReference type="SUPFAM" id="SSF52540">
    <property type="entry name" value="P-loop containing nucleoside triphosphate hydrolases"/>
    <property type="match status" value="2"/>
</dbReference>
<dbReference type="Pfam" id="PF00270">
    <property type="entry name" value="DEAD"/>
    <property type="match status" value="1"/>
</dbReference>
<feature type="domain" description="ATP-dependent helicase C-terminal" evidence="3">
    <location>
        <begin position="352"/>
        <end position="470"/>
    </location>
</feature>